<organism evidence="2 3">
    <name type="scientific">Paraburkholderia piptadeniae</name>
    <dbReference type="NCBI Taxonomy" id="1701573"/>
    <lineage>
        <taxon>Bacteria</taxon>
        <taxon>Pseudomonadati</taxon>
        <taxon>Pseudomonadota</taxon>
        <taxon>Betaproteobacteria</taxon>
        <taxon>Burkholderiales</taxon>
        <taxon>Burkholderiaceae</taxon>
        <taxon>Paraburkholderia</taxon>
    </lineage>
</organism>
<keyword evidence="1" id="KW-0812">Transmembrane</keyword>
<feature type="transmembrane region" description="Helical" evidence="1">
    <location>
        <begin position="41"/>
        <end position="61"/>
    </location>
</feature>
<feature type="transmembrane region" description="Helical" evidence="1">
    <location>
        <begin position="405"/>
        <end position="424"/>
    </location>
</feature>
<evidence type="ECO:0008006" key="4">
    <source>
        <dbReference type="Google" id="ProtNLM"/>
    </source>
</evidence>
<comment type="caution">
    <text evidence="2">The sequence shown here is derived from an EMBL/GenBank/DDBJ whole genome shotgun (WGS) entry which is preliminary data.</text>
</comment>
<feature type="transmembrane region" description="Helical" evidence="1">
    <location>
        <begin position="492"/>
        <end position="510"/>
    </location>
</feature>
<accession>A0A1N7RQY6</accession>
<dbReference type="Proteomes" id="UP000195569">
    <property type="component" value="Unassembled WGS sequence"/>
</dbReference>
<feature type="transmembrane region" description="Helical" evidence="1">
    <location>
        <begin position="369"/>
        <end position="393"/>
    </location>
</feature>
<keyword evidence="3" id="KW-1185">Reference proteome</keyword>
<dbReference type="RefSeq" id="WP_087733045.1">
    <property type="nucleotide sequence ID" value="NZ_CYGY02000011.1"/>
</dbReference>
<sequence>MDLQWELKITLAAVPVLLIASRVFGEPSWSRSYTTAARYRGAWLAYIVLHVIMLVAVCAALRRGWGEQGTVWIGLGIIMPLSACSGIMRHPRAWLHRQADIPSKAHDLAKELAEGRFTIDMATRENAKRLLVKRGVDVDDEWAGLDVPAQRLLDATALFLALCRWQSDRHYRFFMREADNEFYALRCHFDQLSLRIPRTFDSIRCIGEMLHLFRGDRDADANAPIVEFQGISRRVVNDLIMDACKDITAFYDEACLFAARGALVRHVSGRRRAALLHAMGFEYEDDLRPTPLGVLAKAGLLLYAGIWSVTLILPNQIPQHDHHIQDISNAARVAMITIIVLTALGITIFTKQRWGFANAGLDGRTPLRFLIGAGVCASLFATVVNLATGALLLGGWHGALVRLSFGWPFLHFSGVTAIAVGWLVQDHRWRRTPRAGMRRLFDALLLSLVWIVASSLSVLMMNVAAFDHGSVADRLLMALNNAPPILGPGVRYGMPFVSLVFGAVIGATVAESVRRVYPRERAPHVRTGFGTASSGVGA</sequence>
<dbReference type="OrthoDB" id="8908300at2"/>
<evidence type="ECO:0000313" key="3">
    <source>
        <dbReference type="Proteomes" id="UP000195569"/>
    </source>
</evidence>
<gene>
    <name evidence="2" type="ORF">BN2476_110107</name>
</gene>
<keyword evidence="1" id="KW-0472">Membrane</keyword>
<protein>
    <recommendedName>
        <fullName evidence="4">Transmembrane protein</fullName>
    </recommendedName>
</protein>
<evidence type="ECO:0000256" key="1">
    <source>
        <dbReference type="SAM" id="Phobius"/>
    </source>
</evidence>
<dbReference type="EMBL" id="CYGY02000011">
    <property type="protein sequence ID" value="SIT37112.1"/>
    <property type="molecule type" value="Genomic_DNA"/>
</dbReference>
<reference evidence="2" key="1">
    <citation type="submission" date="2016-12" db="EMBL/GenBank/DDBJ databases">
        <authorList>
            <person name="Moulin L."/>
        </authorList>
    </citation>
    <scope>NUCLEOTIDE SEQUENCE [LARGE SCALE GENOMIC DNA]</scope>
    <source>
        <strain evidence="2">STM 7183</strain>
    </source>
</reference>
<feature type="transmembrane region" description="Helical" evidence="1">
    <location>
        <begin position="298"/>
        <end position="317"/>
    </location>
</feature>
<keyword evidence="1" id="KW-1133">Transmembrane helix</keyword>
<evidence type="ECO:0000313" key="2">
    <source>
        <dbReference type="EMBL" id="SIT37112.1"/>
    </source>
</evidence>
<feature type="transmembrane region" description="Helical" evidence="1">
    <location>
        <begin position="329"/>
        <end position="349"/>
    </location>
</feature>
<proteinExistence type="predicted"/>
<dbReference type="AlphaFoldDB" id="A0A1N7RQY6"/>
<name>A0A1N7RQY6_9BURK</name>
<feature type="transmembrane region" description="Helical" evidence="1">
    <location>
        <begin position="444"/>
        <end position="466"/>
    </location>
</feature>